<evidence type="ECO:0000313" key="4">
    <source>
        <dbReference type="EMBL" id="PYC72534.1"/>
    </source>
</evidence>
<gene>
    <name evidence="4" type="ORF">C7C45_08850</name>
</gene>
<keyword evidence="5" id="KW-1185">Reference proteome</keyword>
<sequence>MTSLESSSLFAKWTEERHLPSLGTNDGAPPIAFQRWHRFKEAFPPELIEKAVSQSSIRVNSCVDPFGGSGTTALACQMLGIDSVTVEVNPFLADVIRAKLTRYDLDLLIAALAEVRRNALKRQTDPLEYFGNVPATFLERAGSSRWLFNRDIAENLAAILVSIEGLEYPDARRLFRVVTGGLLAEVSNVTVSGKGRRYRRNWAAASPVPEQVHNAFSERAERAIRDIQRFAERPKTSWAVMQGDARKVQPEGPFDLAVFSPPYPNSFDYTDVYNLELWMLGYLQAGDDNRVLRTSTLASHVQLMRDYPEMPPGSPTLVAVVGALEHVKKSLWNQWIPKMIGGYFADLLVVVRRVMSQMASGAQCWVVIGDSRYAGVNVPAGRILVELADAEGWTVKGSDPIRHMKSSAQQGWRPELAESLVVLQKA</sequence>
<comment type="caution">
    <text evidence="4">The sequence shown here is derived from an EMBL/GenBank/DDBJ whole genome shotgun (WGS) entry which is preliminary data.</text>
</comment>
<dbReference type="InterPro" id="IPR029063">
    <property type="entry name" value="SAM-dependent_MTases_sf"/>
</dbReference>
<protein>
    <recommendedName>
        <fullName evidence="3">DNA methylase N-4/N-6 domain-containing protein</fullName>
    </recommendedName>
</protein>
<evidence type="ECO:0000256" key="1">
    <source>
        <dbReference type="ARBA" id="ARBA00022603"/>
    </source>
</evidence>
<dbReference type="Proteomes" id="UP000248333">
    <property type="component" value="Unassembled WGS sequence"/>
</dbReference>
<keyword evidence="2" id="KW-0808">Transferase</keyword>
<evidence type="ECO:0000313" key="5">
    <source>
        <dbReference type="Proteomes" id="UP000248333"/>
    </source>
</evidence>
<dbReference type="GO" id="GO:0008170">
    <property type="term" value="F:N-methyltransferase activity"/>
    <property type="evidence" value="ECO:0007669"/>
    <property type="project" value="InterPro"/>
</dbReference>
<dbReference type="GO" id="GO:0003677">
    <property type="term" value="F:DNA binding"/>
    <property type="evidence" value="ECO:0007669"/>
    <property type="project" value="InterPro"/>
</dbReference>
<dbReference type="RefSeq" id="WP_110563122.1">
    <property type="nucleotide sequence ID" value="NZ_PYBV01000011.1"/>
</dbReference>
<accession>A0A318NN68</accession>
<organism evidence="4 5">
    <name type="scientific">Micromonospora arborensis</name>
    <dbReference type="NCBI Taxonomy" id="2116518"/>
    <lineage>
        <taxon>Bacteria</taxon>
        <taxon>Bacillati</taxon>
        <taxon>Actinomycetota</taxon>
        <taxon>Actinomycetes</taxon>
        <taxon>Micromonosporales</taxon>
        <taxon>Micromonosporaceae</taxon>
        <taxon>Micromonospora</taxon>
    </lineage>
</organism>
<dbReference type="Pfam" id="PF01555">
    <property type="entry name" value="N6_N4_Mtase"/>
    <property type="match status" value="1"/>
</dbReference>
<dbReference type="OrthoDB" id="9773060at2"/>
<proteinExistence type="predicted"/>
<feature type="domain" description="DNA methylase N-4/N-6" evidence="3">
    <location>
        <begin position="37"/>
        <end position="95"/>
    </location>
</feature>
<keyword evidence="1" id="KW-0489">Methyltransferase</keyword>
<dbReference type="SUPFAM" id="SSF53335">
    <property type="entry name" value="S-adenosyl-L-methionine-dependent methyltransferases"/>
    <property type="match status" value="3"/>
</dbReference>
<dbReference type="InterPro" id="IPR002941">
    <property type="entry name" value="DNA_methylase_N4/N6"/>
</dbReference>
<reference evidence="4 5" key="1">
    <citation type="submission" date="2018-03" db="EMBL/GenBank/DDBJ databases">
        <title>Bioinformatic expansion and discovery of thiopeptide antibiotics.</title>
        <authorList>
            <person name="Schwalen C.J."/>
            <person name="Hudson G.A."/>
            <person name="Mitchell D.A."/>
        </authorList>
    </citation>
    <scope>NUCLEOTIDE SEQUENCE [LARGE SCALE GENOMIC DNA]</scope>
    <source>
        <strain evidence="4 5">NRRL 8041</strain>
    </source>
</reference>
<dbReference type="GO" id="GO:0032259">
    <property type="term" value="P:methylation"/>
    <property type="evidence" value="ECO:0007669"/>
    <property type="project" value="UniProtKB-KW"/>
</dbReference>
<evidence type="ECO:0000256" key="2">
    <source>
        <dbReference type="ARBA" id="ARBA00022679"/>
    </source>
</evidence>
<dbReference type="AlphaFoldDB" id="A0A318NN68"/>
<dbReference type="Gene3D" id="3.40.50.150">
    <property type="entry name" value="Vaccinia Virus protein VP39"/>
    <property type="match status" value="2"/>
</dbReference>
<evidence type="ECO:0000259" key="3">
    <source>
        <dbReference type="Pfam" id="PF01555"/>
    </source>
</evidence>
<dbReference type="EMBL" id="PYBV01000011">
    <property type="protein sequence ID" value="PYC72534.1"/>
    <property type="molecule type" value="Genomic_DNA"/>
</dbReference>
<name>A0A318NN68_9ACTN</name>